<dbReference type="InterPro" id="IPR001613">
    <property type="entry name" value="Flavin_amine_oxidase"/>
</dbReference>
<name>S3HDU2_9HYPH</name>
<keyword evidence="2" id="KW-0560">Oxidoreductase</keyword>
<reference evidence="5 6" key="1">
    <citation type="journal article" date="2012" name="J. Bacteriol.">
        <title>Genome sequence of Rhizobium grahamii CCGE502, a broad-host-range symbiont with low nodulation competitiveness in Phaseolus vulgaris.</title>
        <authorList>
            <person name="Althabegoiti M.J."/>
            <person name="Lozano L."/>
            <person name="Torres-Tejerizo G."/>
            <person name="Ormeno-Orrillo E."/>
            <person name="Rogel M.A."/>
            <person name="Gonzalez V."/>
            <person name="Martinez-Romero E."/>
        </authorList>
    </citation>
    <scope>NUCLEOTIDE SEQUENCE [LARGE SCALE GENOMIC DNA]</scope>
    <source>
        <strain evidence="5 6">CCGE 502</strain>
    </source>
</reference>
<evidence type="ECO:0000313" key="5">
    <source>
        <dbReference type="EMBL" id="EPE96225.1"/>
    </source>
</evidence>
<dbReference type="GO" id="GO:0016491">
    <property type="term" value="F:oxidoreductase activity"/>
    <property type="evidence" value="ECO:0007669"/>
    <property type="project" value="UniProtKB-KW"/>
</dbReference>
<keyword evidence="6" id="KW-1185">Reference proteome</keyword>
<evidence type="ECO:0000256" key="1">
    <source>
        <dbReference type="ARBA" id="ARBA00001974"/>
    </source>
</evidence>
<dbReference type="HOGENOM" id="CLU_028123_1_0_5"/>
<organism evidence="5 6">
    <name type="scientific">Rhizobium grahamii CCGE 502</name>
    <dbReference type="NCBI Taxonomy" id="990285"/>
    <lineage>
        <taxon>Bacteria</taxon>
        <taxon>Pseudomonadati</taxon>
        <taxon>Pseudomonadota</taxon>
        <taxon>Alphaproteobacteria</taxon>
        <taxon>Hyphomicrobiales</taxon>
        <taxon>Rhizobiaceae</taxon>
        <taxon>Rhizobium/Agrobacterium group</taxon>
        <taxon>Rhizobium</taxon>
    </lineage>
</organism>
<protein>
    <submittedName>
        <fullName evidence="5">Amine oxidase</fullName>
    </submittedName>
</protein>
<sequence length="461" mass="51621">MEDCMAFQDGSAVAPRLNIAVVGSGISGLSAAWLLSQRHDITMFETSNRIGGHSNTVEFESAGVSVAVDTGFIVYNEVTYPNLTALFQALDVPTAASNMSFAVSLNDGALEYSGGTGSGLFAQKSNLVNPRFWLMMWDLLRFYRSAPRDLGTMGGVSLDDYLTRNGYSRAFRDDHLYPMAAAIWSTPAMQVGAYPAAGFVNFCHNHGLLELRNRPIWRTLQGGSREYVMRMIRPFSDRIRLSTAVEAVRRVPGRVEIRDARGEKYVFDHVVIATHADQALRMLSDATDDERRILGVFRYSRNEAVLHGDVSLMPKRRAAWSSWNYVADTRGSTTKPSITYWMNRLQPLGAAPPTFVTLNPRREPRRETVISREVYEHPVFDLDTDRAQHEVWSLQGVRNTWFCGAHFGSGFHEDGIQAGLAVAEDLGGVRRPWEVKQESARIIRKPLMRPVELSTKLEEPV</sequence>
<dbReference type="EMBL" id="AEYE02000027">
    <property type="protein sequence ID" value="EPE96225.1"/>
    <property type="molecule type" value="Genomic_DNA"/>
</dbReference>
<feature type="binding site" evidence="3">
    <location>
        <position position="27"/>
    </location>
    <ligand>
        <name>FAD</name>
        <dbReference type="ChEBI" id="CHEBI:57692"/>
    </ligand>
</feature>
<dbReference type="Gene3D" id="3.90.660.20">
    <property type="entry name" value="Protoporphyrinogen oxidase, mitochondrial, domain 2"/>
    <property type="match status" value="1"/>
</dbReference>
<dbReference type="Proteomes" id="UP000014411">
    <property type="component" value="Unassembled WGS sequence"/>
</dbReference>
<accession>S3HDU2</accession>
<dbReference type="AlphaFoldDB" id="S3HDU2"/>
<dbReference type="PANTHER" id="PTHR42923">
    <property type="entry name" value="PROTOPORPHYRINOGEN OXIDASE"/>
    <property type="match status" value="1"/>
</dbReference>
<evidence type="ECO:0000256" key="2">
    <source>
        <dbReference type="ARBA" id="ARBA00023002"/>
    </source>
</evidence>
<proteinExistence type="predicted"/>
<evidence type="ECO:0000256" key="3">
    <source>
        <dbReference type="PIRSR" id="PIRSR601613-1"/>
    </source>
</evidence>
<comment type="caution">
    <text evidence="5">The sequence shown here is derived from an EMBL/GenBank/DDBJ whole genome shotgun (WGS) entry which is preliminary data.</text>
</comment>
<feature type="domain" description="Amine oxidase" evidence="4">
    <location>
        <begin position="26"/>
        <end position="280"/>
    </location>
</feature>
<dbReference type="Gene3D" id="3.50.50.60">
    <property type="entry name" value="FAD/NAD(P)-binding domain"/>
    <property type="match status" value="1"/>
</dbReference>
<evidence type="ECO:0000259" key="4">
    <source>
        <dbReference type="Pfam" id="PF01593"/>
    </source>
</evidence>
<dbReference type="eggNOG" id="COG2907">
    <property type="taxonomic scope" value="Bacteria"/>
</dbReference>
<dbReference type="SUPFAM" id="SSF51905">
    <property type="entry name" value="FAD/NAD(P)-binding domain"/>
    <property type="match status" value="1"/>
</dbReference>
<dbReference type="Pfam" id="PF01593">
    <property type="entry name" value="Amino_oxidase"/>
    <property type="match status" value="1"/>
</dbReference>
<dbReference type="InterPro" id="IPR050464">
    <property type="entry name" value="Zeta_carotene_desat/Oxidored"/>
</dbReference>
<comment type="cofactor">
    <cofactor evidence="1">
        <name>FAD</name>
        <dbReference type="ChEBI" id="CHEBI:57692"/>
    </cofactor>
</comment>
<dbReference type="InterPro" id="IPR002937">
    <property type="entry name" value="Amino_oxidase"/>
</dbReference>
<evidence type="ECO:0000313" key="6">
    <source>
        <dbReference type="Proteomes" id="UP000014411"/>
    </source>
</evidence>
<gene>
    <name evidence="5" type="ORF">RGCCGE502_21645</name>
</gene>
<dbReference type="InterPro" id="IPR036188">
    <property type="entry name" value="FAD/NAD-bd_sf"/>
</dbReference>
<dbReference type="STRING" id="990285.RGCCGE502_21645"/>
<dbReference type="Gene3D" id="1.10.3110.10">
    <property type="entry name" value="protoporphyrinogen ix oxidase, domain 3"/>
    <property type="match status" value="1"/>
</dbReference>
<feature type="binding site" evidence="3">
    <location>
        <position position="245"/>
    </location>
    <ligand>
        <name>FAD</name>
        <dbReference type="ChEBI" id="CHEBI:57692"/>
    </ligand>
</feature>
<dbReference type="PRINTS" id="PR00757">
    <property type="entry name" value="AMINEOXDASEF"/>
</dbReference>
<dbReference type="PANTHER" id="PTHR42923:SF17">
    <property type="entry name" value="AMINE OXIDASE DOMAIN-CONTAINING PROTEIN"/>
    <property type="match status" value="1"/>
</dbReference>